<evidence type="ECO:0000313" key="1">
    <source>
        <dbReference type="EMBL" id="CAB4846146.1"/>
    </source>
</evidence>
<gene>
    <name evidence="1" type="ORF">UFOPK3268_00092</name>
</gene>
<sequence>MITGVAFVPSTPLLVPAVGVGASHELDHLRAGCMAALAEVLSPATQRVVVVGAGAKNRLYTEGSGTLRGFGVDLDVDLSFALNVPGEPPLPQAPGGGDRLPLALTLGTWLLQQAGWSGERLAVEIDMTADEAEVDSRALEVAHLLESDLPTALLVVADGSAARTEKAPASLHPEAAGFDAAVAAALASGLPANLGALDRERAIEVSAGGWPAWHLASSLCAGAEFQARMHADEAPYGVGYLVAEWVVR</sequence>
<organism evidence="1">
    <name type="scientific">freshwater metagenome</name>
    <dbReference type="NCBI Taxonomy" id="449393"/>
    <lineage>
        <taxon>unclassified sequences</taxon>
        <taxon>metagenomes</taxon>
        <taxon>ecological metagenomes</taxon>
    </lineage>
</organism>
<reference evidence="1" key="1">
    <citation type="submission" date="2020-05" db="EMBL/GenBank/DDBJ databases">
        <authorList>
            <person name="Chiriac C."/>
            <person name="Salcher M."/>
            <person name="Ghai R."/>
            <person name="Kavagutti S V."/>
        </authorList>
    </citation>
    <scope>NUCLEOTIDE SEQUENCE</scope>
</reference>
<accession>A0A6J7BKC2</accession>
<dbReference type="AlphaFoldDB" id="A0A6J7BKC2"/>
<protein>
    <submittedName>
        <fullName evidence="1">Unannotated protein</fullName>
    </submittedName>
</protein>
<dbReference type="Gene3D" id="3.40.830.10">
    <property type="entry name" value="LigB-like"/>
    <property type="match status" value="1"/>
</dbReference>
<dbReference type="EMBL" id="CAFBIZ010000006">
    <property type="protein sequence ID" value="CAB4846146.1"/>
    <property type="molecule type" value="Genomic_DNA"/>
</dbReference>
<proteinExistence type="predicted"/>
<name>A0A6J7BKC2_9ZZZZ</name>